<sequence>MEIRDATADDLPAILAIYNDAVANSTAVWTEVLSDLDGRRRWFEERIGAGFPVLVAIVDGAVAGYATFGPYRALPGYRHTVENSVYVSESFYRRGIAEALMRELVVRAQGADVHVIVAAIEAGNLASVALHRKLGFGVVGQMPEVGTKFGRWLDLVYMQRILR</sequence>
<reference evidence="5" key="1">
    <citation type="journal article" date="2019" name="Int. J. Syst. Evol. Microbiol.">
        <title>The Global Catalogue of Microorganisms (GCM) 10K type strain sequencing project: providing services to taxonomists for standard genome sequencing and annotation.</title>
        <authorList>
            <consortium name="The Broad Institute Genomics Platform"/>
            <consortium name="The Broad Institute Genome Sequencing Center for Infectious Disease"/>
            <person name="Wu L."/>
            <person name="Ma J."/>
        </authorList>
    </citation>
    <scope>NUCLEOTIDE SEQUENCE [LARGE SCALE GENOMIC DNA]</scope>
    <source>
        <strain evidence="5">JCM 17688</strain>
    </source>
</reference>
<comment type="caution">
    <text evidence="4">The sequence shown here is derived from an EMBL/GenBank/DDBJ whole genome shotgun (WGS) entry which is preliminary data.</text>
</comment>
<gene>
    <name evidence="4" type="ORF">GCM10023147_45010</name>
</gene>
<keyword evidence="1" id="KW-0808">Transferase</keyword>
<accession>A0ABP8KB32</accession>
<dbReference type="SUPFAM" id="SSF55729">
    <property type="entry name" value="Acyl-CoA N-acyltransferases (Nat)"/>
    <property type="match status" value="1"/>
</dbReference>
<name>A0ABP8KB32_9ACTN</name>
<dbReference type="Proteomes" id="UP001500635">
    <property type="component" value="Unassembled WGS sequence"/>
</dbReference>
<evidence type="ECO:0000313" key="4">
    <source>
        <dbReference type="EMBL" id="GAA4403490.1"/>
    </source>
</evidence>
<dbReference type="PANTHER" id="PTHR43072">
    <property type="entry name" value="N-ACETYLTRANSFERASE"/>
    <property type="match status" value="1"/>
</dbReference>
<proteinExistence type="predicted"/>
<dbReference type="PANTHER" id="PTHR43072:SF23">
    <property type="entry name" value="UPF0039 PROTEIN C11D3.02C"/>
    <property type="match status" value="1"/>
</dbReference>
<dbReference type="InterPro" id="IPR000182">
    <property type="entry name" value="GNAT_dom"/>
</dbReference>
<protein>
    <submittedName>
        <fullName evidence="4">GNAT family N-acetyltransferase</fullName>
    </submittedName>
</protein>
<keyword evidence="2" id="KW-0012">Acyltransferase</keyword>
<dbReference type="PROSITE" id="PS51186">
    <property type="entry name" value="GNAT"/>
    <property type="match status" value="1"/>
</dbReference>
<dbReference type="InterPro" id="IPR016181">
    <property type="entry name" value="Acyl_CoA_acyltransferase"/>
</dbReference>
<evidence type="ECO:0000256" key="1">
    <source>
        <dbReference type="ARBA" id="ARBA00022679"/>
    </source>
</evidence>
<dbReference type="EMBL" id="BAABFR010000109">
    <property type="protein sequence ID" value="GAA4403490.1"/>
    <property type="molecule type" value="Genomic_DNA"/>
</dbReference>
<evidence type="ECO:0000256" key="2">
    <source>
        <dbReference type="ARBA" id="ARBA00023315"/>
    </source>
</evidence>
<keyword evidence="5" id="KW-1185">Reference proteome</keyword>
<dbReference type="RefSeq" id="WP_345000367.1">
    <property type="nucleotide sequence ID" value="NZ_BAABFR010000109.1"/>
</dbReference>
<feature type="domain" description="N-acetyltransferase" evidence="3">
    <location>
        <begin position="1"/>
        <end position="163"/>
    </location>
</feature>
<dbReference type="Pfam" id="PF00583">
    <property type="entry name" value="Acetyltransf_1"/>
    <property type="match status" value="1"/>
</dbReference>
<evidence type="ECO:0000259" key="3">
    <source>
        <dbReference type="PROSITE" id="PS51186"/>
    </source>
</evidence>
<dbReference type="CDD" id="cd04301">
    <property type="entry name" value="NAT_SF"/>
    <property type="match status" value="1"/>
</dbReference>
<evidence type="ECO:0000313" key="5">
    <source>
        <dbReference type="Proteomes" id="UP001500635"/>
    </source>
</evidence>
<organism evidence="4 5">
    <name type="scientific">Tsukamurella soli</name>
    <dbReference type="NCBI Taxonomy" id="644556"/>
    <lineage>
        <taxon>Bacteria</taxon>
        <taxon>Bacillati</taxon>
        <taxon>Actinomycetota</taxon>
        <taxon>Actinomycetes</taxon>
        <taxon>Mycobacteriales</taxon>
        <taxon>Tsukamurellaceae</taxon>
        <taxon>Tsukamurella</taxon>
    </lineage>
</organism>
<dbReference type="Gene3D" id="3.40.630.30">
    <property type="match status" value="1"/>
</dbReference>